<reference evidence="2 3" key="1">
    <citation type="submission" date="2019-04" db="EMBL/GenBank/DDBJ databases">
        <title>Friends and foes A comparative genomics study of 23 Aspergillus species from section Flavi.</title>
        <authorList>
            <consortium name="DOE Joint Genome Institute"/>
            <person name="Kjaerbolling I."/>
            <person name="Vesth T."/>
            <person name="Frisvad J.C."/>
            <person name="Nybo J.L."/>
            <person name="Theobald S."/>
            <person name="Kildgaard S."/>
            <person name="Isbrandt T."/>
            <person name="Kuo A."/>
            <person name="Sato A."/>
            <person name="Lyhne E.K."/>
            <person name="Kogle M.E."/>
            <person name="Wiebenga A."/>
            <person name="Kun R.S."/>
            <person name="Lubbers R.J."/>
            <person name="Makela M.R."/>
            <person name="Barry K."/>
            <person name="Chovatia M."/>
            <person name="Clum A."/>
            <person name="Daum C."/>
            <person name="Haridas S."/>
            <person name="He G."/>
            <person name="LaButti K."/>
            <person name="Lipzen A."/>
            <person name="Mondo S."/>
            <person name="Riley R."/>
            <person name="Salamov A."/>
            <person name="Simmons B.A."/>
            <person name="Magnuson J.K."/>
            <person name="Henrissat B."/>
            <person name="Mortensen U.H."/>
            <person name="Larsen T.O."/>
            <person name="Devries R.P."/>
            <person name="Grigoriev I.V."/>
            <person name="Machida M."/>
            <person name="Baker S.E."/>
            <person name="Andersen M.R."/>
        </authorList>
    </citation>
    <scope>NUCLEOTIDE SEQUENCE [LARGE SCALE GENOMIC DNA]</scope>
    <source>
        <strain evidence="2 3">CBS 117626</strain>
    </source>
</reference>
<proteinExistence type="predicted"/>
<dbReference type="Proteomes" id="UP000326950">
    <property type="component" value="Unassembled WGS sequence"/>
</dbReference>
<protein>
    <recommendedName>
        <fullName evidence="4">FAS1 domain-containing protein</fullName>
    </recommendedName>
</protein>
<keyword evidence="1" id="KW-0732">Signal</keyword>
<evidence type="ECO:0000313" key="3">
    <source>
        <dbReference type="Proteomes" id="UP000326950"/>
    </source>
</evidence>
<name>A0A5N6UK58_ASPTM</name>
<evidence type="ECO:0000313" key="2">
    <source>
        <dbReference type="EMBL" id="KAE8158906.1"/>
    </source>
</evidence>
<accession>A0A5N6UK58</accession>
<keyword evidence="3" id="KW-1185">Reference proteome</keyword>
<gene>
    <name evidence="2" type="ORF">BDV40DRAFT_303751</name>
</gene>
<dbReference type="AlphaFoldDB" id="A0A5N6UK58"/>
<feature type="signal peptide" evidence="1">
    <location>
        <begin position="1"/>
        <end position="27"/>
    </location>
</feature>
<feature type="chain" id="PRO_5024989639" description="FAS1 domain-containing protein" evidence="1">
    <location>
        <begin position="28"/>
        <end position="185"/>
    </location>
</feature>
<dbReference type="EMBL" id="ML738685">
    <property type="protein sequence ID" value="KAE8158906.1"/>
    <property type="molecule type" value="Genomic_DNA"/>
</dbReference>
<evidence type="ECO:0008006" key="4">
    <source>
        <dbReference type="Google" id="ProtNLM"/>
    </source>
</evidence>
<organism evidence="2 3">
    <name type="scientific">Aspergillus tamarii</name>
    <dbReference type="NCBI Taxonomy" id="41984"/>
    <lineage>
        <taxon>Eukaryota</taxon>
        <taxon>Fungi</taxon>
        <taxon>Dikarya</taxon>
        <taxon>Ascomycota</taxon>
        <taxon>Pezizomycotina</taxon>
        <taxon>Eurotiomycetes</taxon>
        <taxon>Eurotiomycetidae</taxon>
        <taxon>Eurotiales</taxon>
        <taxon>Aspergillaceae</taxon>
        <taxon>Aspergillus</taxon>
        <taxon>Aspergillus subgen. Circumdati</taxon>
    </lineage>
</organism>
<evidence type="ECO:0000256" key="1">
    <source>
        <dbReference type="SAM" id="SignalP"/>
    </source>
</evidence>
<sequence>MRHLRYVHLLVLSIVMGIESIAWRGQAANIRDLRDQRSITNNPNILPGNAVSSNNLAFDLPLAPDQIFSILAARALVGLVNSQLPTMLANFSLNDNATTGHPAIHNDTMNDLSSIQLYTGLAGVTYPTEVLSEGSFGITRAINTDDAKAENAPSSFSTDTTPQGIEAMVGSLLMTLRTLGAAMLL</sequence>
<dbReference type="OrthoDB" id="4489612at2759"/>